<dbReference type="EMBL" id="LQOY01000230">
    <property type="protein sequence ID" value="ORV69865.1"/>
    <property type="molecule type" value="Genomic_DNA"/>
</dbReference>
<organism evidence="2 3">
    <name type="scientific">Mycobacterium gordonae</name>
    <dbReference type="NCBI Taxonomy" id="1778"/>
    <lineage>
        <taxon>Bacteria</taxon>
        <taxon>Bacillati</taxon>
        <taxon>Actinomycetota</taxon>
        <taxon>Actinomycetes</taxon>
        <taxon>Mycobacteriales</taxon>
        <taxon>Mycobacteriaceae</taxon>
        <taxon>Mycobacterium</taxon>
    </lineage>
</organism>
<protein>
    <submittedName>
        <fullName evidence="2">Uncharacterized protein</fullName>
    </submittedName>
</protein>
<dbReference type="Proteomes" id="UP000193928">
    <property type="component" value="Unassembled WGS sequence"/>
</dbReference>
<evidence type="ECO:0000313" key="3">
    <source>
        <dbReference type="Proteomes" id="UP000193928"/>
    </source>
</evidence>
<reference evidence="2 3" key="1">
    <citation type="submission" date="2016-01" db="EMBL/GenBank/DDBJ databases">
        <title>The new phylogeny of the genus Mycobacterium.</title>
        <authorList>
            <person name="Tarcisio F."/>
            <person name="Conor M."/>
            <person name="Antonella G."/>
            <person name="Elisabetta G."/>
            <person name="Giulia F.S."/>
            <person name="Sara T."/>
            <person name="Anna F."/>
            <person name="Clotilde B."/>
            <person name="Roberto B."/>
            <person name="Veronica D.S."/>
            <person name="Fabio R."/>
            <person name="Monica P."/>
            <person name="Olivier J."/>
            <person name="Enrico T."/>
            <person name="Nicola S."/>
        </authorList>
    </citation>
    <scope>NUCLEOTIDE SEQUENCE [LARGE SCALE GENOMIC DNA]</scope>
    <source>
        <strain evidence="2 3">DSM 44160</strain>
    </source>
</reference>
<name>A0A1X1VLK6_MYCGO</name>
<evidence type="ECO:0000313" key="2">
    <source>
        <dbReference type="EMBL" id="ORV69865.1"/>
    </source>
</evidence>
<evidence type="ECO:0000256" key="1">
    <source>
        <dbReference type="SAM" id="MobiDB-lite"/>
    </source>
</evidence>
<proteinExistence type="predicted"/>
<dbReference type="AlphaFoldDB" id="A0A1X1VLK6"/>
<accession>A0A1X1VLK6</accession>
<sequence length="102" mass="10542">MLGSRGDAKTEAAKTATIKLLAGAEAMSKKAIEAALADEHTQKAVRDGLALALRHGLVTVTDGPHGAKMHSLAHPCTECGWPVSSGQQRHESCRPTSGGTAE</sequence>
<comment type="caution">
    <text evidence="2">The sequence shown here is derived from an EMBL/GenBank/DDBJ whole genome shotgun (WGS) entry which is preliminary data.</text>
</comment>
<keyword evidence="3" id="KW-1185">Reference proteome</keyword>
<gene>
    <name evidence="2" type="ORF">AWC08_06040</name>
</gene>
<feature type="region of interest" description="Disordered" evidence="1">
    <location>
        <begin position="81"/>
        <end position="102"/>
    </location>
</feature>